<proteinExistence type="inferred from homology"/>
<dbReference type="PANTHER" id="PTHR46230">
    <property type="match status" value="1"/>
</dbReference>
<dbReference type="InterPro" id="IPR036065">
    <property type="entry name" value="BolA-like_sf"/>
</dbReference>
<organism evidence="2 3">
    <name type="scientific">Leptospira gomenensis</name>
    <dbReference type="NCBI Taxonomy" id="2484974"/>
    <lineage>
        <taxon>Bacteria</taxon>
        <taxon>Pseudomonadati</taxon>
        <taxon>Spirochaetota</taxon>
        <taxon>Spirochaetia</taxon>
        <taxon>Leptospirales</taxon>
        <taxon>Leptospiraceae</taxon>
        <taxon>Leptospira</taxon>
    </lineage>
</organism>
<gene>
    <name evidence="2" type="ORF">EHQ17_06810</name>
</gene>
<dbReference type="OrthoDB" id="331000at2"/>
<accession>A0A5F1YSV9</accession>
<dbReference type="AlphaFoldDB" id="A0A5F1YSV9"/>
<comment type="similarity">
    <text evidence="1">Belongs to the BolA/IbaG family.</text>
</comment>
<evidence type="ECO:0000256" key="1">
    <source>
        <dbReference type="RuleBase" id="RU003860"/>
    </source>
</evidence>
<comment type="caution">
    <text evidence="2">The sequence shown here is derived from an EMBL/GenBank/DDBJ whole genome shotgun (WGS) entry which is preliminary data.</text>
</comment>
<protein>
    <submittedName>
        <fullName evidence="2">BolA family transcriptional regulator</fullName>
    </submittedName>
</protein>
<dbReference type="EMBL" id="RQFA01000032">
    <property type="protein sequence ID" value="TGK35329.1"/>
    <property type="molecule type" value="Genomic_DNA"/>
</dbReference>
<dbReference type="Proteomes" id="UP000298277">
    <property type="component" value="Unassembled WGS sequence"/>
</dbReference>
<dbReference type="SUPFAM" id="SSF82657">
    <property type="entry name" value="BolA-like"/>
    <property type="match status" value="1"/>
</dbReference>
<dbReference type="Gene3D" id="3.30.300.90">
    <property type="entry name" value="BolA-like"/>
    <property type="match status" value="1"/>
</dbReference>
<reference evidence="2" key="1">
    <citation type="journal article" date="2019" name="PLoS Negl. Trop. Dis.">
        <title>Revisiting the worldwide diversity of Leptospira species in the environment.</title>
        <authorList>
            <person name="Vincent A.T."/>
            <person name="Schiettekatte O."/>
            <person name="Bourhy P."/>
            <person name="Veyrier F.J."/>
            <person name="Picardeau M."/>
        </authorList>
    </citation>
    <scope>NUCLEOTIDE SEQUENCE [LARGE SCALE GENOMIC DNA]</scope>
    <source>
        <strain evidence="2">201800299</strain>
    </source>
</reference>
<evidence type="ECO:0000313" key="3">
    <source>
        <dbReference type="Proteomes" id="UP000298277"/>
    </source>
</evidence>
<evidence type="ECO:0000313" key="2">
    <source>
        <dbReference type="EMBL" id="TGK35329.1"/>
    </source>
</evidence>
<dbReference type="InterPro" id="IPR002634">
    <property type="entry name" value="BolA"/>
</dbReference>
<dbReference type="Pfam" id="PF01722">
    <property type="entry name" value="BolA"/>
    <property type="match status" value="1"/>
</dbReference>
<name>A0A5F1YSV9_9LEPT</name>
<dbReference type="PANTHER" id="PTHR46230:SF7">
    <property type="entry name" value="BOLA-LIKE PROTEIN 1"/>
    <property type="match status" value="1"/>
</dbReference>
<sequence length="89" mass="9866">MSVQEGILRLLKTELLPSSIEVYDYSSEHAGHSGNPGHKLEGTHIRITVVSGLFSGKSKVEQHRMVYDLLRPWITSGLHAITLETSEPV</sequence>
<dbReference type="PIRSF" id="PIRSF003113">
    <property type="entry name" value="BolA"/>
    <property type="match status" value="1"/>
</dbReference>
<dbReference type="GO" id="GO:0016226">
    <property type="term" value="P:iron-sulfur cluster assembly"/>
    <property type="evidence" value="ECO:0007669"/>
    <property type="project" value="TreeGrafter"/>
</dbReference>
<keyword evidence="3" id="KW-1185">Reference proteome</keyword>
<dbReference type="RefSeq" id="WP_135592486.1">
    <property type="nucleotide sequence ID" value="NZ_RQEZ01000066.1"/>
</dbReference>